<dbReference type="Gene3D" id="3.90.550.10">
    <property type="entry name" value="Spore Coat Polysaccharide Biosynthesis Protein SpsA, Chain A"/>
    <property type="match status" value="1"/>
</dbReference>
<dbReference type="PANTHER" id="PTHR43646:SF2">
    <property type="entry name" value="GLYCOSYLTRANSFERASE 2-LIKE DOMAIN-CONTAINING PROTEIN"/>
    <property type="match status" value="1"/>
</dbReference>
<dbReference type="InterPro" id="IPR029044">
    <property type="entry name" value="Nucleotide-diphossugar_trans"/>
</dbReference>
<feature type="domain" description="Glycosyltransferase 2-like" evidence="10">
    <location>
        <begin position="4"/>
        <end position="126"/>
    </location>
</feature>
<dbReference type="EMBL" id="CP114014">
    <property type="protein sequence ID" value="XAY05053.1"/>
    <property type="molecule type" value="Genomic_DNA"/>
</dbReference>
<dbReference type="RefSeq" id="WP_354701574.1">
    <property type="nucleotide sequence ID" value="NZ_CP114014.1"/>
</dbReference>
<keyword evidence="5" id="KW-0472">Membrane</keyword>
<dbReference type="KEGG" id="parq:DSM112329_01894"/>
<comment type="pathway">
    <text evidence="7">Carotenoid biosynthesis; staphyloxanthin biosynthesis; staphyloxanthin from farnesyl diphosphate: step 4/5.</text>
</comment>
<comment type="subcellular location">
    <subcellularLocation>
        <location evidence="1">Cell membrane</location>
    </subcellularLocation>
</comment>
<evidence type="ECO:0000256" key="4">
    <source>
        <dbReference type="ARBA" id="ARBA00022679"/>
    </source>
</evidence>
<dbReference type="GO" id="GO:0016757">
    <property type="term" value="F:glycosyltransferase activity"/>
    <property type="evidence" value="ECO:0007669"/>
    <property type="project" value="UniProtKB-KW"/>
</dbReference>
<name>A0AAU7ATP6_9ACTN</name>
<protein>
    <recommendedName>
        <fullName evidence="9">4,4'-diaponeurosporenoate glycosyltransferase</fullName>
    </recommendedName>
</protein>
<accession>A0AAU7ATP6</accession>
<sequence>MDWVVVPARDEEARIAACLGALSAQPEARAGRLGVVVVLDGCRDRTAAEVTAAARRSALRVVTTEGPGAGPGPARRHGMSVARELADPRTRLLLSTDADTRVAPDWVGVQRRAVRERGAQAIGGRILLDPVEAALLADGVVAARTAAAVGRLAAVRRHAPEAEHHHFSGGSLSITPVAYDLVGGIPAVTTLEDEALERELRRAGIAIHYLEAVRVVTSARTDGRARLGLSDALAAWERERAVALP</sequence>
<evidence type="ECO:0000256" key="7">
    <source>
        <dbReference type="ARBA" id="ARBA00037904"/>
    </source>
</evidence>
<evidence type="ECO:0000256" key="8">
    <source>
        <dbReference type="ARBA" id="ARBA00038120"/>
    </source>
</evidence>
<keyword evidence="4" id="KW-0808">Transferase</keyword>
<keyword evidence="3" id="KW-0328">Glycosyltransferase</keyword>
<dbReference type="GO" id="GO:0005886">
    <property type="term" value="C:plasma membrane"/>
    <property type="evidence" value="ECO:0007669"/>
    <property type="project" value="UniProtKB-SubCell"/>
</dbReference>
<evidence type="ECO:0000256" key="5">
    <source>
        <dbReference type="ARBA" id="ARBA00023136"/>
    </source>
</evidence>
<evidence type="ECO:0000256" key="2">
    <source>
        <dbReference type="ARBA" id="ARBA00022475"/>
    </source>
</evidence>
<evidence type="ECO:0000259" key="10">
    <source>
        <dbReference type="Pfam" id="PF00535"/>
    </source>
</evidence>
<dbReference type="AlphaFoldDB" id="A0AAU7ATP6"/>
<evidence type="ECO:0000313" key="11">
    <source>
        <dbReference type="EMBL" id="XAY05053.1"/>
    </source>
</evidence>
<evidence type="ECO:0000256" key="9">
    <source>
        <dbReference type="ARBA" id="ARBA00040345"/>
    </source>
</evidence>
<dbReference type="SUPFAM" id="SSF53448">
    <property type="entry name" value="Nucleotide-diphospho-sugar transferases"/>
    <property type="match status" value="1"/>
</dbReference>
<evidence type="ECO:0000256" key="6">
    <source>
        <dbReference type="ARBA" id="ARBA00037281"/>
    </source>
</evidence>
<organism evidence="11">
    <name type="scientific">Paraconexibacter sp. AEG42_29</name>
    <dbReference type="NCBI Taxonomy" id="2997339"/>
    <lineage>
        <taxon>Bacteria</taxon>
        <taxon>Bacillati</taxon>
        <taxon>Actinomycetota</taxon>
        <taxon>Thermoleophilia</taxon>
        <taxon>Solirubrobacterales</taxon>
        <taxon>Paraconexibacteraceae</taxon>
        <taxon>Paraconexibacter</taxon>
    </lineage>
</organism>
<dbReference type="CDD" id="cd00761">
    <property type="entry name" value="Glyco_tranf_GTA_type"/>
    <property type="match status" value="1"/>
</dbReference>
<comment type="similarity">
    <text evidence="8">Belongs to the glycosyltransferase 2 family. CrtQ subfamily.</text>
</comment>
<gene>
    <name evidence="11" type="ORF">DSM112329_01894</name>
</gene>
<evidence type="ECO:0000256" key="1">
    <source>
        <dbReference type="ARBA" id="ARBA00004236"/>
    </source>
</evidence>
<proteinExistence type="inferred from homology"/>
<reference evidence="11" key="1">
    <citation type="submission" date="2022-12" db="EMBL/GenBank/DDBJ databases">
        <title>Paraconexibacter alkalitolerans sp. nov. and Baekduia alba sp. nov., isolated from soil and emended description of the genera Paraconexibacter (Chun et al., 2020) and Baekduia (An et al., 2020).</title>
        <authorList>
            <person name="Vieira S."/>
            <person name="Huber K.J."/>
            <person name="Geppert A."/>
            <person name="Wolf J."/>
            <person name="Neumann-Schaal M."/>
            <person name="Muesken M."/>
            <person name="Overmann J."/>
        </authorList>
    </citation>
    <scope>NUCLEOTIDE SEQUENCE</scope>
    <source>
        <strain evidence="11">AEG42_29</strain>
    </source>
</reference>
<dbReference type="Pfam" id="PF00535">
    <property type="entry name" value="Glycos_transf_2"/>
    <property type="match status" value="1"/>
</dbReference>
<dbReference type="PANTHER" id="PTHR43646">
    <property type="entry name" value="GLYCOSYLTRANSFERASE"/>
    <property type="match status" value="1"/>
</dbReference>
<keyword evidence="2" id="KW-1003">Cell membrane</keyword>
<evidence type="ECO:0000256" key="3">
    <source>
        <dbReference type="ARBA" id="ARBA00022676"/>
    </source>
</evidence>
<comment type="function">
    <text evidence="6">Catalyzes the glycosylation of 4,4'-diaponeurosporenoate, i.e. the esterification of glucose at the C1'' position with the carboxyl group of 4,4'-diaponeurosporenic acid, to form glycosyl-4,4'-diaponeurosporenoate. This is a step in the biosynthesis of staphyloxanthin, an orange pigment present in most staphylococci strains.</text>
</comment>
<dbReference type="InterPro" id="IPR001173">
    <property type="entry name" value="Glyco_trans_2-like"/>
</dbReference>